<dbReference type="InParanoid" id="A0A409Y9Z6"/>
<reference evidence="3 4" key="1">
    <citation type="journal article" date="2018" name="Evol. Lett.">
        <title>Horizontal gene cluster transfer increased hallucinogenic mushroom diversity.</title>
        <authorList>
            <person name="Reynolds H.T."/>
            <person name="Vijayakumar V."/>
            <person name="Gluck-Thaler E."/>
            <person name="Korotkin H.B."/>
            <person name="Matheny P.B."/>
            <person name="Slot J.C."/>
        </authorList>
    </citation>
    <scope>NUCLEOTIDE SEQUENCE [LARGE SCALE GENOMIC DNA]</scope>
    <source>
        <strain evidence="3 4">2629</strain>
    </source>
</reference>
<keyword evidence="2" id="KW-1133">Transmembrane helix</keyword>
<evidence type="ECO:0000256" key="1">
    <source>
        <dbReference type="SAM" id="MobiDB-lite"/>
    </source>
</evidence>
<name>A0A409Y9Z6_9AGAR</name>
<gene>
    <name evidence="3" type="ORF">CVT24_009648</name>
</gene>
<organism evidence="3 4">
    <name type="scientific">Panaeolus cyanescens</name>
    <dbReference type="NCBI Taxonomy" id="181874"/>
    <lineage>
        <taxon>Eukaryota</taxon>
        <taxon>Fungi</taxon>
        <taxon>Dikarya</taxon>
        <taxon>Basidiomycota</taxon>
        <taxon>Agaricomycotina</taxon>
        <taxon>Agaricomycetes</taxon>
        <taxon>Agaricomycetidae</taxon>
        <taxon>Agaricales</taxon>
        <taxon>Agaricineae</taxon>
        <taxon>Galeropsidaceae</taxon>
        <taxon>Panaeolus</taxon>
    </lineage>
</organism>
<feature type="compositionally biased region" description="Polar residues" evidence="1">
    <location>
        <begin position="347"/>
        <end position="368"/>
    </location>
</feature>
<dbReference type="OrthoDB" id="10249419at2759"/>
<dbReference type="InterPro" id="IPR029068">
    <property type="entry name" value="Glyas_Bleomycin-R_OHBP_Dase"/>
</dbReference>
<feature type="region of interest" description="Disordered" evidence="1">
    <location>
        <begin position="347"/>
        <end position="389"/>
    </location>
</feature>
<evidence type="ECO:0000313" key="3">
    <source>
        <dbReference type="EMBL" id="PPQ99821.1"/>
    </source>
</evidence>
<keyword evidence="2" id="KW-0812">Transmembrane</keyword>
<feature type="region of interest" description="Disordered" evidence="1">
    <location>
        <begin position="78"/>
        <end position="106"/>
    </location>
</feature>
<comment type="caution">
    <text evidence="3">The sequence shown here is derived from an EMBL/GenBank/DDBJ whole genome shotgun (WGS) entry which is preliminary data.</text>
</comment>
<sequence>MSMFHVRIHVRNLEESKAFYQEVLAPARIVPFFNRPDGTAVAFHMSNPKRPSTLWLVDVGAPLLSDIDSDSQSTMIHLGSTKAKRASTDSSAETEDESEPLLKDDDAAEKALPAIPSLDKAEMTRNAITGGVYISLDMGGKWVIDNCYKAAIDAGATCVLPPDRRNGECHYSAAFKDLDGHTVELYCNTHPILLGKNGERIAHSIVISFIILVLVLAAKAKRESADSSAGTEDEKEPLLEDVDAAEKGLPPTPQEKAAIHAITGGVYIGLDVGAKWIIDKVLQSRNPQGRVRVHNTRDGRAFYQTVLAPLARIVPAFSGPDRSVSSDDISAPLLSISDSEVSTKNSFSSTEAKCASADTSTGTASECQPSLKEESNVAEKGPQHEKPTKKISTEEVHIHLELVTSLSVEELDNSAIDAKVICVLPRRGSRRSRRNGGWHLNAAVKDLEGQIEELECNAIEMRKRLLFVFMGTFLIITFLWIFTAFALIIL</sequence>
<dbReference type="EMBL" id="NHTK01001345">
    <property type="protein sequence ID" value="PPQ99821.1"/>
    <property type="molecule type" value="Genomic_DNA"/>
</dbReference>
<dbReference type="PANTHER" id="PTHR35006:SF2">
    <property type="entry name" value="GLYOXALASE FAMILY PROTEIN (AFU_ORTHOLOGUE AFUA_5G14830)"/>
    <property type="match status" value="1"/>
</dbReference>
<accession>A0A409Y9Z6</accession>
<evidence type="ECO:0000256" key="2">
    <source>
        <dbReference type="SAM" id="Phobius"/>
    </source>
</evidence>
<proteinExistence type="predicted"/>
<evidence type="ECO:0000313" key="4">
    <source>
        <dbReference type="Proteomes" id="UP000284842"/>
    </source>
</evidence>
<feature type="transmembrane region" description="Helical" evidence="2">
    <location>
        <begin position="201"/>
        <end position="218"/>
    </location>
</feature>
<keyword evidence="2" id="KW-0472">Membrane</keyword>
<feature type="compositionally biased region" description="Basic and acidic residues" evidence="1">
    <location>
        <begin position="371"/>
        <end position="389"/>
    </location>
</feature>
<keyword evidence="4" id="KW-1185">Reference proteome</keyword>
<evidence type="ECO:0008006" key="5">
    <source>
        <dbReference type="Google" id="ProtNLM"/>
    </source>
</evidence>
<dbReference type="SUPFAM" id="SSF54593">
    <property type="entry name" value="Glyoxalase/Bleomycin resistance protein/Dihydroxybiphenyl dioxygenase"/>
    <property type="match status" value="1"/>
</dbReference>
<protein>
    <recommendedName>
        <fullName evidence="5">VOC domain-containing protein</fullName>
    </recommendedName>
</protein>
<dbReference type="PANTHER" id="PTHR35006">
    <property type="entry name" value="GLYOXALASE FAMILY PROTEIN (AFU_ORTHOLOGUE AFUA_5G14830)"/>
    <property type="match status" value="1"/>
</dbReference>
<dbReference type="AlphaFoldDB" id="A0A409Y9Z6"/>
<dbReference type="Proteomes" id="UP000284842">
    <property type="component" value="Unassembled WGS sequence"/>
</dbReference>
<feature type="transmembrane region" description="Helical" evidence="2">
    <location>
        <begin position="465"/>
        <end position="489"/>
    </location>
</feature>
<dbReference type="Gene3D" id="3.10.180.10">
    <property type="entry name" value="2,3-Dihydroxybiphenyl 1,2-Dioxygenase, domain 1"/>
    <property type="match status" value="1"/>
</dbReference>